<dbReference type="Proteomes" id="UP000316500">
    <property type="component" value="Unassembled WGS sequence"/>
</dbReference>
<dbReference type="SUPFAM" id="SSF53850">
    <property type="entry name" value="Periplasmic binding protein-like II"/>
    <property type="match status" value="1"/>
</dbReference>
<proteinExistence type="predicted"/>
<dbReference type="InterPro" id="IPR006059">
    <property type="entry name" value="SBP"/>
</dbReference>
<dbReference type="OrthoDB" id="7918484at2"/>
<reference evidence="2 3" key="1">
    <citation type="submission" date="2019-07" db="EMBL/GenBank/DDBJ databases">
        <title>Diversity of Bacteria from Kongsfjorden, Arctic.</title>
        <authorList>
            <person name="Yu Y."/>
        </authorList>
    </citation>
    <scope>NUCLEOTIDE SEQUENCE [LARGE SCALE GENOMIC DNA]</scope>
    <source>
        <strain evidence="2 3">SM1928</strain>
    </source>
</reference>
<feature type="chain" id="PRO_5039607601" evidence="1">
    <location>
        <begin position="21"/>
        <end position="430"/>
    </location>
</feature>
<dbReference type="PANTHER" id="PTHR43649">
    <property type="entry name" value="ARABINOSE-BINDING PROTEIN-RELATED"/>
    <property type="match status" value="1"/>
</dbReference>
<dbReference type="PROSITE" id="PS51257">
    <property type="entry name" value="PROKAR_LIPOPROTEIN"/>
    <property type="match status" value="1"/>
</dbReference>
<name>A0A558H011_PAENT</name>
<accession>A0A558H011</accession>
<organism evidence="2 3">
    <name type="scientific">Paenarthrobacter nitroguajacolicus</name>
    <name type="common">Arthrobacter nitroguajacolicus</name>
    <dbReference type="NCBI Taxonomy" id="211146"/>
    <lineage>
        <taxon>Bacteria</taxon>
        <taxon>Bacillati</taxon>
        <taxon>Actinomycetota</taxon>
        <taxon>Actinomycetes</taxon>
        <taxon>Micrococcales</taxon>
        <taxon>Micrococcaceae</taxon>
        <taxon>Paenarthrobacter</taxon>
    </lineage>
</organism>
<dbReference type="PANTHER" id="PTHR43649:SF11">
    <property type="entry name" value="ABC TRANSPORTER SUBSTRATE-BINDING PROTEIN YESO-RELATED"/>
    <property type="match status" value="1"/>
</dbReference>
<keyword evidence="1" id="KW-0732">Signal</keyword>
<protein>
    <submittedName>
        <fullName evidence="2">Extracellular solute-binding protein</fullName>
    </submittedName>
</protein>
<evidence type="ECO:0000256" key="1">
    <source>
        <dbReference type="SAM" id="SignalP"/>
    </source>
</evidence>
<comment type="caution">
    <text evidence="2">The sequence shown here is derived from an EMBL/GenBank/DDBJ whole genome shotgun (WGS) entry which is preliminary data.</text>
</comment>
<dbReference type="AlphaFoldDB" id="A0A558H011"/>
<evidence type="ECO:0000313" key="3">
    <source>
        <dbReference type="Proteomes" id="UP000316500"/>
    </source>
</evidence>
<feature type="signal peptide" evidence="1">
    <location>
        <begin position="1"/>
        <end position="20"/>
    </location>
</feature>
<dbReference type="Gene3D" id="3.40.190.10">
    <property type="entry name" value="Periplasmic binding protein-like II"/>
    <property type="match status" value="2"/>
</dbReference>
<dbReference type="Pfam" id="PF13416">
    <property type="entry name" value="SBP_bac_8"/>
    <property type="match status" value="1"/>
</dbReference>
<dbReference type="InterPro" id="IPR050490">
    <property type="entry name" value="Bact_solute-bd_prot1"/>
</dbReference>
<dbReference type="RefSeq" id="WP_144650873.1">
    <property type="nucleotide sequence ID" value="NZ_VNFK01000008.1"/>
</dbReference>
<sequence length="430" mass="45770">MSIRARKKFAAKVAAATVAAAITLTGCGGGSQQAASDGTVTLRFSWWGSDVRHKMTQKLIDAFEAKNPNIKIEGEYGDWSGYWDKLATQVASQDAPDVIQMDAAYLGEYAERGALLELKDVDLGKFDQAVADAGKVEGKQYAVTAGVNAQVVLANPALVAASGVTLPDDTTWTWDEYNKTAAAITENSKGGVYGSGAVSGDAPMNLWFRQHGKSLFTADGKLGFDENDLTGWYEYQAELRDSKAVPPASVMTEDVTASVDQQGLATNRFALAWYWSNQLGALAKASGQALEIHRPPSTDGTAAGAKQFYKSSQFWSASSRTKHPAEVQKFIDFLSNSVEAGEIALADRGIPGNSEVRTAVLPKLTPEDAATAKFIDEISSELGDAVPVPPAGSSSVVEAFGRYAMEVHFNRMSPADAAKKAMDEAKSTLG</sequence>
<gene>
    <name evidence="2" type="ORF">FQP90_12625</name>
</gene>
<evidence type="ECO:0000313" key="2">
    <source>
        <dbReference type="EMBL" id="TVU62473.1"/>
    </source>
</evidence>
<dbReference type="EMBL" id="VNFK01000008">
    <property type="protein sequence ID" value="TVU62473.1"/>
    <property type="molecule type" value="Genomic_DNA"/>
</dbReference>